<evidence type="ECO:0000313" key="10">
    <source>
        <dbReference type="EMBL" id="KAK8737445.1"/>
    </source>
</evidence>
<keyword evidence="3 8" id="KW-0349">Heme</keyword>
<dbReference type="FunFam" id="1.10.630.10:FF:000006">
    <property type="entry name" value="Cytochrome P450 302a1, mitochondrial"/>
    <property type="match status" value="1"/>
</dbReference>
<feature type="binding site" description="axial binding residue" evidence="8">
    <location>
        <position position="475"/>
    </location>
    <ligand>
        <name>heme</name>
        <dbReference type="ChEBI" id="CHEBI:30413"/>
    </ligand>
    <ligandPart>
        <name>Fe</name>
        <dbReference type="ChEBI" id="CHEBI:18248"/>
    </ligandPart>
</feature>
<dbReference type="Proteomes" id="UP001445076">
    <property type="component" value="Unassembled WGS sequence"/>
</dbReference>
<dbReference type="Pfam" id="PF00067">
    <property type="entry name" value="p450"/>
    <property type="match status" value="1"/>
</dbReference>
<proteinExistence type="inferred from homology"/>
<dbReference type="InterPro" id="IPR017972">
    <property type="entry name" value="Cyt_P450_CS"/>
</dbReference>
<comment type="caution">
    <text evidence="10">The sequence shown here is derived from an EMBL/GenBank/DDBJ whole genome shotgun (WGS) entry which is preliminary data.</text>
</comment>
<evidence type="ECO:0008006" key="12">
    <source>
        <dbReference type="Google" id="ProtNLM"/>
    </source>
</evidence>
<keyword evidence="4 8" id="KW-0479">Metal-binding</keyword>
<dbReference type="GO" id="GO:0016705">
    <property type="term" value="F:oxidoreductase activity, acting on paired donors, with incorporation or reduction of molecular oxygen"/>
    <property type="evidence" value="ECO:0007669"/>
    <property type="project" value="InterPro"/>
</dbReference>
<reference evidence="10 11" key="1">
    <citation type="journal article" date="2024" name="BMC Genomics">
        <title>Genome assembly of redclaw crayfish (Cherax quadricarinatus) provides insights into its immune adaptation and hypoxia tolerance.</title>
        <authorList>
            <person name="Liu Z."/>
            <person name="Zheng J."/>
            <person name="Li H."/>
            <person name="Fang K."/>
            <person name="Wang S."/>
            <person name="He J."/>
            <person name="Zhou D."/>
            <person name="Weng S."/>
            <person name="Chi M."/>
            <person name="Gu Z."/>
            <person name="He J."/>
            <person name="Li F."/>
            <person name="Wang M."/>
        </authorList>
    </citation>
    <scope>NUCLEOTIDE SEQUENCE [LARGE SCALE GENOMIC DNA]</scope>
    <source>
        <strain evidence="10">ZL_2023a</strain>
    </source>
</reference>
<gene>
    <name evidence="10" type="ORF">OTU49_004492</name>
</gene>
<dbReference type="InterPro" id="IPR036396">
    <property type="entry name" value="Cyt_P450_sf"/>
</dbReference>
<dbReference type="Gene3D" id="1.10.630.10">
    <property type="entry name" value="Cytochrome P450"/>
    <property type="match status" value="1"/>
</dbReference>
<dbReference type="PANTHER" id="PTHR24279">
    <property type="entry name" value="CYTOCHROME P450"/>
    <property type="match status" value="1"/>
</dbReference>
<accession>A0AAW0WYT2</accession>
<evidence type="ECO:0000256" key="1">
    <source>
        <dbReference type="ARBA" id="ARBA00001971"/>
    </source>
</evidence>
<dbReference type="InterPro" id="IPR002401">
    <property type="entry name" value="Cyt_P450_E_grp-I"/>
</dbReference>
<dbReference type="GO" id="GO:0005506">
    <property type="term" value="F:iron ion binding"/>
    <property type="evidence" value="ECO:0007669"/>
    <property type="project" value="InterPro"/>
</dbReference>
<keyword evidence="5 9" id="KW-0560">Oxidoreductase</keyword>
<dbReference type="AlphaFoldDB" id="A0AAW0WYT2"/>
<dbReference type="InterPro" id="IPR001128">
    <property type="entry name" value="Cyt_P450"/>
</dbReference>
<evidence type="ECO:0000256" key="6">
    <source>
        <dbReference type="ARBA" id="ARBA00023004"/>
    </source>
</evidence>
<evidence type="ECO:0000256" key="4">
    <source>
        <dbReference type="ARBA" id="ARBA00022723"/>
    </source>
</evidence>
<evidence type="ECO:0000256" key="8">
    <source>
        <dbReference type="PIRSR" id="PIRSR602401-1"/>
    </source>
</evidence>
<keyword evidence="11" id="KW-1185">Reference proteome</keyword>
<evidence type="ECO:0000256" key="3">
    <source>
        <dbReference type="ARBA" id="ARBA00022617"/>
    </source>
</evidence>
<comment type="similarity">
    <text evidence="2 9">Belongs to the cytochrome P450 family.</text>
</comment>
<dbReference type="EMBL" id="JARKIK010000042">
    <property type="protein sequence ID" value="KAK8737445.1"/>
    <property type="molecule type" value="Genomic_DNA"/>
</dbReference>
<comment type="cofactor">
    <cofactor evidence="1 8">
        <name>heme</name>
        <dbReference type="ChEBI" id="CHEBI:30413"/>
    </cofactor>
</comment>
<dbReference type="GO" id="GO:0020037">
    <property type="term" value="F:heme binding"/>
    <property type="evidence" value="ECO:0007669"/>
    <property type="project" value="InterPro"/>
</dbReference>
<evidence type="ECO:0000256" key="2">
    <source>
        <dbReference type="ARBA" id="ARBA00010617"/>
    </source>
</evidence>
<evidence type="ECO:0000256" key="7">
    <source>
        <dbReference type="ARBA" id="ARBA00023033"/>
    </source>
</evidence>
<name>A0AAW0WYT2_CHEQU</name>
<dbReference type="PANTHER" id="PTHR24279:SF120">
    <property type="entry name" value="CYTOCHROME P450"/>
    <property type="match status" value="1"/>
</dbReference>
<organism evidence="10 11">
    <name type="scientific">Cherax quadricarinatus</name>
    <name type="common">Australian red claw crayfish</name>
    <dbReference type="NCBI Taxonomy" id="27406"/>
    <lineage>
        <taxon>Eukaryota</taxon>
        <taxon>Metazoa</taxon>
        <taxon>Ecdysozoa</taxon>
        <taxon>Arthropoda</taxon>
        <taxon>Crustacea</taxon>
        <taxon>Multicrustacea</taxon>
        <taxon>Malacostraca</taxon>
        <taxon>Eumalacostraca</taxon>
        <taxon>Eucarida</taxon>
        <taxon>Decapoda</taxon>
        <taxon>Pleocyemata</taxon>
        <taxon>Astacidea</taxon>
        <taxon>Parastacoidea</taxon>
        <taxon>Parastacidae</taxon>
        <taxon>Cherax</taxon>
    </lineage>
</organism>
<dbReference type="SUPFAM" id="SSF48264">
    <property type="entry name" value="Cytochrome P450"/>
    <property type="match status" value="1"/>
</dbReference>
<dbReference type="PRINTS" id="PR00385">
    <property type="entry name" value="P450"/>
</dbReference>
<evidence type="ECO:0000313" key="11">
    <source>
        <dbReference type="Proteomes" id="UP001445076"/>
    </source>
</evidence>
<evidence type="ECO:0000256" key="9">
    <source>
        <dbReference type="RuleBase" id="RU000461"/>
    </source>
</evidence>
<dbReference type="PRINTS" id="PR00463">
    <property type="entry name" value="EP450I"/>
</dbReference>
<dbReference type="InterPro" id="IPR050479">
    <property type="entry name" value="CYP11_CYP27_families"/>
</dbReference>
<protein>
    <recommendedName>
        <fullName evidence="12">Cytochrome P450</fullName>
    </recommendedName>
</protein>
<dbReference type="GO" id="GO:0004497">
    <property type="term" value="F:monooxygenase activity"/>
    <property type="evidence" value="ECO:0007669"/>
    <property type="project" value="UniProtKB-KW"/>
</dbReference>
<evidence type="ECO:0000256" key="5">
    <source>
        <dbReference type="ARBA" id="ARBA00023002"/>
    </source>
</evidence>
<sequence length="526" mass="60177">MVNALRTIVIGKFSVLPWTATVLSRVGCRGLSSVAGVAPSLATTRSHTQPRPQSDIPGPRSWPILGTLPAMFTDPAYDSTRLPRLWLSYFKKYGSIFKLNLPGQGDVVFLSDPKDIQHLYKEMFEKPNRPIMDSLKKVRLNNDAKFFRAKGTGILTEQGDDWWRVRKQVQVHATKPKAVAQYLPQVDQVAQEFVARSAGQRDQKNELPGDFVQEMFKWALESLSLVALNQRIGCLENSKEGLKIINSSINMMNAAGDCEFGIQLWRYFPTTALRNMRKAHDELLEVILEKVHEAKRNLEAREPGDTTELNILESLITTPDLSFEDVVTFMVDLFFAGIDTTSMTTVFTMYYLARNPEKQARLQEELDQVLGDGSQPLTTHQMAKLSYLKACVRETLRVMPIVPAVTRKPTEDITLHGYRVKAGTWVFVNVQQSGKNEDYFPRASEFLPERWLRSQEDPQPNQFASIPFSIGTRMCVGRRLAEQEIYVLLARLFSKYNFEYKYDEWDPTFRVLQNPDKPQKFTMTER</sequence>
<keyword evidence="6 8" id="KW-0408">Iron</keyword>
<dbReference type="PROSITE" id="PS00086">
    <property type="entry name" value="CYTOCHROME_P450"/>
    <property type="match status" value="1"/>
</dbReference>
<dbReference type="CDD" id="cd11054">
    <property type="entry name" value="CYP24A1-like"/>
    <property type="match status" value="1"/>
</dbReference>
<keyword evidence="7 9" id="KW-0503">Monooxygenase</keyword>